<accession>A0A4R9IS21</accession>
<dbReference type="AlphaFoldDB" id="A0A4R9IS21"/>
<evidence type="ECO:0000313" key="3">
    <source>
        <dbReference type="Proteomes" id="UP000297394"/>
    </source>
</evidence>
<dbReference type="EMBL" id="RQFM01000023">
    <property type="protein sequence ID" value="TGK82904.1"/>
    <property type="molecule type" value="Genomic_DNA"/>
</dbReference>
<reference evidence="1 3" key="2">
    <citation type="journal article" date="2019" name="PLoS Negl. Trop. Dis.">
        <title>Revisiting the worldwide diversity of Leptospira species in the environment.</title>
        <authorList>
            <person name="Vincent A.T."/>
            <person name="Schiettekatte O."/>
            <person name="Bourhy P."/>
            <person name="Veyrier F.J."/>
            <person name="Picardeau M."/>
        </authorList>
    </citation>
    <scope>NUCLEOTIDE SEQUENCE [LARGE SCALE GENOMIC DNA]</scope>
    <source>
        <strain evidence="1 3">201800280</strain>
        <strain evidence="2">201800281</strain>
    </source>
</reference>
<sequence length="607" mass="70865">MRISIPHDHFLQLTTKETLGRSSGIILQKEALSIMKTVEIQSSRENIEAGHLFRPTDSNFEKLKMDRETALDAMWQLIDYGLTTQLFEIKYDSDVGELRFVNFLVGLPGGMPLEEPYKLLIARSTEHLYQYIQAKRILTEDTWRNVLNKLADIDYKEEDGSGDELDRILEPKQFPLQPSAEMLKRSRGLIIDELEADPKTIVLPHVGFYSVPEIEAANFLHIANEYLMTKVEPLAKAFDTEIRLAFDRILIATPVSGGNVEPNEIDLIRSKIEMLYGFKEILKENGFYPLVHNLRKVAEMAAKYAEIEKKREVDRLLKVYMKMLDSQFDFDSRLLRINLEKDNEHDTIIIDLLRKNPKVLSAEWHDQDAKIAVFVNNNQNNIKDINQLIFQNYRFTTEHILYLKAIIELNEKELKPLFKDDDFVKTYGKNLQSVYFKYIPWFYKLFYFLGVSPIVNSGYAKAKSILTYSQMDRQFLYQKRRENFFKKKLREREERIEKERKQQLKRALVSALSDAYFEKNCLPSVDWLGSNYPAFSAETLEKMIPDFAFISTTGKSVKSNSIILFPNSPEFDSLNKRLKELFNQWTRGELEPPVEDPEILVQIRGLI</sequence>
<proteinExistence type="predicted"/>
<dbReference type="EMBL" id="RQFL01000009">
    <property type="protein sequence ID" value="TGK94252.1"/>
    <property type="molecule type" value="Genomic_DNA"/>
</dbReference>
<protein>
    <recommendedName>
        <fullName evidence="5">Exonuclease</fullName>
    </recommendedName>
</protein>
<reference evidence="2" key="1">
    <citation type="submission" date="2018-10" db="EMBL/GenBank/DDBJ databases">
        <authorList>
            <person name="Vincent A.T."/>
            <person name="Schiettekatte O."/>
            <person name="Bourhy P."/>
            <person name="Veyrier F.J."/>
            <person name="Picardeau M."/>
        </authorList>
    </citation>
    <scope>NUCLEOTIDE SEQUENCE</scope>
    <source>
        <strain evidence="2">201800281</strain>
    </source>
</reference>
<keyword evidence="4" id="KW-1185">Reference proteome</keyword>
<evidence type="ECO:0000313" key="2">
    <source>
        <dbReference type="EMBL" id="TGK94252.1"/>
    </source>
</evidence>
<dbReference type="OrthoDB" id="312301at2"/>
<comment type="caution">
    <text evidence="1">The sequence shown here is derived from an EMBL/GenBank/DDBJ whole genome shotgun (WGS) entry which is preliminary data.</text>
</comment>
<dbReference type="Proteomes" id="UP000297394">
    <property type="component" value="Unassembled WGS sequence"/>
</dbReference>
<organism evidence="1 3">
    <name type="scientific">Leptospira bourretii</name>
    <dbReference type="NCBI Taxonomy" id="2484962"/>
    <lineage>
        <taxon>Bacteria</taxon>
        <taxon>Pseudomonadati</taxon>
        <taxon>Spirochaetota</taxon>
        <taxon>Spirochaetia</taxon>
        <taxon>Leptospirales</taxon>
        <taxon>Leptospiraceae</taxon>
        <taxon>Leptospira</taxon>
    </lineage>
</organism>
<evidence type="ECO:0000313" key="1">
    <source>
        <dbReference type="EMBL" id="TGK82904.1"/>
    </source>
</evidence>
<evidence type="ECO:0008006" key="5">
    <source>
        <dbReference type="Google" id="ProtNLM"/>
    </source>
</evidence>
<gene>
    <name evidence="1" type="ORF">EHQ23_16600</name>
    <name evidence="2" type="ORF">EHQ26_04420</name>
</gene>
<dbReference type="RefSeq" id="WP_135749306.1">
    <property type="nucleotide sequence ID" value="NZ_RQFL01000009.1"/>
</dbReference>
<evidence type="ECO:0000313" key="4">
    <source>
        <dbReference type="Proteomes" id="UP000297918"/>
    </source>
</evidence>
<dbReference type="Proteomes" id="UP000297918">
    <property type="component" value="Unassembled WGS sequence"/>
</dbReference>
<name>A0A4R9IS21_9LEPT</name>